<dbReference type="InterPro" id="IPR016181">
    <property type="entry name" value="Acyl_CoA_acyltransferase"/>
</dbReference>
<dbReference type="InterPro" id="IPR041380">
    <property type="entry name" value="Acetyltransf_17"/>
</dbReference>
<dbReference type="PANTHER" id="PTHR37817:SF1">
    <property type="entry name" value="N-ACETYLTRANSFERASE EIS"/>
    <property type="match status" value="1"/>
</dbReference>
<keyword evidence="4" id="KW-1185">Reference proteome</keyword>
<keyword evidence="3" id="KW-0808">Transferase</keyword>
<accession>A0A7X8TGZ1</accession>
<dbReference type="GO" id="GO:0034069">
    <property type="term" value="F:aminoglycoside N-acetyltransferase activity"/>
    <property type="evidence" value="ECO:0007669"/>
    <property type="project" value="TreeGrafter"/>
</dbReference>
<dbReference type="Pfam" id="PF13530">
    <property type="entry name" value="SCP2_2"/>
    <property type="match status" value="1"/>
</dbReference>
<dbReference type="Gene3D" id="3.30.1050.10">
    <property type="entry name" value="SCP2 sterol-binding domain"/>
    <property type="match status" value="1"/>
</dbReference>
<dbReference type="Gene3D" id="3.40.630.30">
    <property type="match status" value="2"/>
</dbReference>
<dbReference type="Pfam" id="PF13527">
    <property type="entry name" value="Acetyltransf_9"/>
    <property type="match status" value="1"/>
</dbReference>
<dbReference type="InterPro" id="IPR051554">
    <property type="entry name" value="Acetyltransferase_Eis"/>
</dbReference>
<feature type="domain" description="Eis-like acetyltransferase" evidence="2">
    <location>
        <begin position="231"/>
        <end position="353"/>
    </location>
</feature>
<dbReference type="InterPro" id="IPR025559">
    <property type="entry name" value="Eis_dom"/>
</dbReference>
<proteinExistence type="predicted"/>
<evidence type="ECO:0000259" key="2">
    <source>
        <dbReference type="Pfam" id="PF17668"/>
    </source>
</evidence>
<dbReference type="Pfam" id="PF17668">
    <property type="entry name" value="Acetyltransf_17"/>
    <property type="match status" value="1"/>
</dbReference>
<reference evidence="3 4" key="1">
    <citation type="submission" date="2020-04" db="EMBL/GenBank/DDBJ databases">
        <title>Nesterenkonia sp. nov., isolated from marine sediment.</title>
        <authorList>
            <person name="Zhang G."/>
        </authorList>
    </citation>
    <scope>NUCLEOTIDE SEQUENCE [LARGE SCALE GENOMIC DNA]</scope>
    <source>
        <strain evidence="3 4">MY13</strain>
    </source>
</reference>
<dbReference type="PANTHER" id="PTHR37817">
    <property type="entry name" value="N-ACETYLTRANSFERASE EIS"/>
    <property type="match status" value="1"/>
</dbReference>
<dbReference type="Proteomes" id="UP000523139">
    <property type="component" value="Unassembled WGS sequence"/>
</dbReference>
<gene>
    <name evidence="3" type="ORF">HGQ17_00705</name>
</gene>
<dbReference type="SUPFAM" id="SSF55729">
    <property type="entry name" value="Acyl-CoA N-acyltransferases (Nat)"/>
    <property type="match status" value="1"/>
</dbReference>
<dbReference type="InterPro" id="IPR036527">
    <property type="entry name" value="SCP2_sterol-bd_dom_sf"/>
</dbReference>
<sequence length="462" mass="50488">MSTDFSPQMPEISPLAEGLVARSFTDTFEAESKPNPASVAFSRAIEQGFYEQWNSDEHVQRELAALAQDQQTATGVYADPGFIGLEQWGEAYEQFGFGPDYPVGTFVDYDKTLNAGGAEPLPVRLITGVTVNPGFRRRGILKHMITARLADAVQEGLPLAALTVSEGSIYGRFGFGAATREQKVEINTTASGRSGLRFRAPETGRVLPVDPSRLEEFQREVFAAHHRSTRGSVERQATYWKIGTAQWDPENITSTWRKARAIVHIKADGSAGGWAIFTFEGWGSKPLTMTVRDMITVDAESRRELLRHLGEMDLVDQLVFNRSFPVDDPLPQALQNPRACRVTGISDVLWVRILNPVTALEGRAWGADGEFSLTLTDPLGIAQGVFTVSVSGGVAQVSSTESATTPQHFTMDVETLGALYLGDISVLTMADAGRITADEDADWTGFSATFDLPTRPFCATHF</sequence>
<evidence type="ECO:0000313" key="4">
    <source>
        <dbReference type="Proteomes" id="UP000523139"/>
    </source>
</evidence>
<evidence type="ECO:0000313" key="3">
    <source>
        <dbReference type="EMBL" id="NLS08549.1"/>
    </source>
</evidence>
<evidence type="ECO:0000259" key="1">
    <source>
        <dbReference type="Pfam" id="PF13530"/>
    </source>
</evidence>
<dbReference type="AlphaFoldDB" id="A0A7X8TGZ1"/>
<feature type="domain" description="Enhanced intracellular survival protein" evidence="1">
    <location>
        <begin position="358"/>
        <end position="458"/>
    </location>
</feature>
<dbReference type="SUPFAM" id="SSF55718">
    <property type="entry name" value="SCP-like"/>
    <property type="match status" value="1"/>
</dbReference>
<protein>
    <submittedName>
        <fullName evidence="3">GNAT family N-acetyltransferase</fullName>
    </submittedName>
</protein>
<dbReference type="RefSeq" id="WP_168886050.1">
    <property type="nucleotide sequence ID" value="NZ_JABAHY010000001.1"/>
</dbReference>
<organism evidence="3 4">
    <name type="scientific">Nesterenkonia sedimenti</name>
    <dbReference type="NCBI Taxonomy" id="1463632"/>
    <lineage>
        <taxon>Bacteria</taxon>
        <taxon>Bacillati</taxon>
        <taxon>Actinomycetota</taxon>
        <taxon>Actinomycetes</taxon>
        <taxon>Micrococcales</taxon>
        <taxon>Micrococcaceae</taxon>
        <taxon>Nesterenkonia</taxon>
    </lineage>
</organism>
<name>A0A7X8TGZ1_9MICC</name>
<comment type="caution">
    <text evidence="3">The sequence shown here is derived from an EMBL/GenBank/DDBJ whole genome shotgun (WGS) entry which is preliminary data.</text>
</comment>
<dbReference type="EMBL" id="JABAHY010000001">
    <property type="protein sequence ID" value="NLS08549.1"/>
    <property type="molecule type" value="Genomic_DNA"/>
</dbReference>
<dbReference type="GO" id="GO:0030649">
    <property type="term" value="P:aminoglycoside antibiotic catabolic process"/>
    <property type="evidence" value="ECO:0007669"/>
    <property type="project" value="TreeGrafter"/>
</dbReference>